<evidence type="ECO:0008006" key="4">
    <source>
        <dbReference type="Google" id="ProtNLM"/>
    </source>
</evidence>
<dbReference type="EMBL" id="UYRR01031563">
    <property type="protein sequence ID" value="VDK51052.1"/>
    <property type="molecule type" value="Genomic_DNA"/>
</dbReference>
<evidence type="ECO:0000313" key="2">
    <source>
        <dbReference type="EMBL" id="VDK51052.1"/>
    </source>
</evidence>
<sequence>MDQQNLAHIKEICAVMATELGEPDVAIGITYISIGLLYVILYVPCMFGILHPSNFKHPCYKIMAVMGVIDILTLTIGIISGYFSLVGGSVCNSTTFMIICGNCVMGFWSTYCGVSIYLGINRCGDVYGSPLMDVLFKGYRTWLFMLIPLSLGLSVMLFGPTMYYNGNRGTWFFDADINDSHVRVFCEQKLRYPFYNVAAPVTIGGDTL</sequence>
<dbReference type="SUPFAM" id="SSF81321">
    <property type="entry name" value="Family A G protein-coupled receptor-like"/>
    <property type="match status" value="1"/>
</dbReference>
<dbReference type="PANTHER" id="PTHR23021">
    <property type="entry name" value="SERPENTINE RECEPTOR, CLASS T"/>
    <property type="match status" value="1"/>
</dbReference>
<dbReference type="PANTHER" id="PTHR23021:SF11">
    <property type="entry name" value="SERPENTINE RECEPTOR, CLASS T"/>
    <property type="match status" value="1"/>
</dbReference>
<keyword evidence="1" id="KW-0812">Transmembrane</keyword>
<reference evidence="2 3" key="1">
    <citation type="submission" date="2018-11" db="EMBL/GenBank/DDBJ databases">
        <authorList>
            <consortium name="Pathogen Informatics"/>
        </authorList>
    </citation>
    <scope>NUCLEOTIDE SEQUENCE [LARGE SCALE GENOMIC DNA]</scope>
</reference>
<feature type="transmembrane region" description="Helical" evidence="1">
    <location>
        <begin position="95"/>
        <end position="120"/>
    </location>
</feature>
<proteinExistence type="predicted"/>
<evidence type="ECO:0000256" key="1">
    <source>
        <dbReference type="SAM" id="Phobius"/>
    </source>
</evidence>
<keyword evidence="1" id="KW-1133">Transmembrane helix</keyword>
<protein>
    <recommendedName>
        <fullName evidence="4">Transmembrane protein</fullName>
    </recommendedName>
</protein>
<name>A0A3P6QLT2_ANISI</name>
<accession>A0A3P6QLT2</accession>
<dbReference type="InterPro" id="IPR019425">
    <property type="entry name" value="7TM_GPCR_serpentine_rcpt_Srt"/>
</dbReference>
<dbReference type="OrthoDB" id="5875846at2759"/>
<evidence type="ECO:0000313" key="3">
    <source>
        <dbReference type="Proteomes" id="UP000267096"/>
    </source>
</evidence>
<organism evidence="2 3">
    <name type="scientific">Anisakis simplex</name>
    <name type="common">Herring worm</name>
    <dbReference type="NCBI Taxonomy" id="6269"/>
    <lineage>
        <taxon>Eukaryota</taxon>
        <taxon>Metazoa</taxon>
        <taxon>Ecdysozoa</taxon>
        <taxon>Nematoda</taxon>
        <taxon>Chromadorea</taxon>
        <taxon>Rhabditida</taxon>
        <taxon>Spirurina</taxon>
        <taxon>Ascaridomorpha</taxon>
        <taxon>Ascaridoidea</taxon>
        <taxon>Anisakidae</taxon>
        <taxon>Anisakis</taxon>
        <taxon>Anisakis simplex complex</taxon>
    </lineage>
</organism>
<gene>
    <name evidence="2" type="ORF">ASIM_LOCUS13962</name>
</gene>
<feature type="transmembrane region" description="Helical" evidence="1">
    <location>
        <begin position="25"/>
        <end position="50"/>
    </location>
</feature>
<dbReference type="Proteomes" id="UP000267096">
    <property type="component" value="Unassembled WGS sequence"/>
</dbReference>
<feature type="transmembrane region" description="Helical" evidence="1">
    <location>
        <begin position="141"/>
        <end position="164"/>
    </location>
</feature>
<dbReference type="Pfam" id="PF10321">
    <property type="entry name" value="7TM_GPCR_Srt"/>
    <property type="match status" value="1"/>
</dbReference>
<feature type="transmembrane region" description="Helical" evidence="1">
    <location>
        <begin position="62"/>
        <end position="83"/>
    </location>
</feature>
<dbReference type="AlphaFoldDB" id="A0A3P6QLT2"/>
<keyword evidence="1" id="KW-0472">Membrane</keyword>
<keyword evidence="3" id="KW-1185">Reference proteome</keyword>